<dbReference type="AlphaFoldDB" id="A0A251TBT4"/>
<gene>
    <name evidence="2" type="ORF">HannXRQ_Chr11g0343721</name>
</gene>
<keyword evidence="1" id="KW-0472">Membrane</keyword>
<dbReference type="Proteomes" id="UP000215914">
    <property type="component" value="Chromosome 11"/>
</dbReference>
<keyword evidence="1" id="KW-0812">Transmembrane</keyword>
<sequence>MPSFVAGTVRRFVGGLIRNMMNVTKGQICCRVALACIFISPRLSLLRLAPHPHPPSRNYLILACYGVLRFVMENEAKGCELCKSNHGWTMRPHPLSAFCETIQLTKAIEALVTDYDNGFEDVEDEYSQINESERTDALEIYLAWGLSCYLYVQYCIYYFSRSNMNGFLQSTFFFCYNILFCSAFFTMLK</sequence>
<proteinExistence type="predicted"/>
<evidence type="ECO:0000313" key="3">
    <source>
        <dbReference type="Proteomes" id="UP000215914"/>
    </source>
</evidence>
<keyword evidence="3" id="KW-1185">Reference proteome</keyword>
<name>A0A251TBT4_HELAN</name>
<feature type="transmembrane region" description="Helical" evidence="1">
    <location>
        <begin position="140"/>
        <end position="160"/>
    </location>
</feature>
<accession>A0A251TBT4</accession>
<feature type="transmembrane region" description="Helical" evidence="1">
    <location>
        <begin position="166"/>
        <end position="188"/>
    </location>
</feature>
<evidence type="ECO:0000256" key="1">
    <source>
        <dbReference type="SAM" id="Phobius"/>
    </source>
</evidence>
<evidence type="ECO:0000313" key="2">
    <source>
        <dbReference type="EMBL" id="OTG08617.1"/>
    </source>
</evidence>
<reference evidence="3" key="1">
    <citation type="journal article" date="2017" name="Nature">
        <title>The sunflower genome provides insights into oil metabolism, flowering and Asterid evolution.</title>
        <authorList>
            <person name="Badouin H."/>
            <person name="Gouzy J."/>
            <person name="Grassa C.J."/>
            <person name="Murat F."/>
            <person name="Staton S.E."/>
            <person name="Cottret L."/>
            <person name="Lelandais-Briere C."/>
            <person name="Owens G.L."/>
            <person name="Carrere S."/>
            <person name="Mayjonade B."/>
            <person name="Legrand L."/>
            <person name="Gill N."/>
            <person name="Kane N.C."/>
            <person name="Bowers J.E."/>
            <person name="Hubner S."/>
            <person name="Bellec A."/>
            <person name="Berard A."/>
            <person name="Berges H."/>
            <person name="Blanchet N."/>
            <person name="Boniface M.C."/>
            <person name="Brunel D."/>
            <person name="Catrice O."/>
            <person name="Chaidir N."/>
            <person name="Claudel C."/>
            <person name="Donnadieu C."/>
            <person name="Faraut T."/>
            <person name="Fievet G."/>
            <person name="Helmstetter N."/>
            <person name="King M."/>
            <person name="Knapp S.J."/>
            <person name="Lai Z."/>
            <person name="Le Paslier M.C."/>
            <person name="Lippi Y."/>
            <person name="Lorenzon L."/>
            <person name="Mandel J.R."/>
            <person name="Marage G."/>
            <person name="Marchand G."/>
            <person name="Marquand E."/>
            <person name="Bret-Mestries E."/>
            <person name="Morien E."/>
            <person name="Nambeesan S."/>
            <person name="Nguyen T."/>
            <person name="Pegot-Espagnet P."/>
            <person name="Pouilly N."/>
            <person name="Raftis F."/>
            <person name="Sallet E."/>
            <person name="Schiex T."/>
            <person name="Thomas J."/>
            <person name="Vandecasteele C."/>
            <person name="Vares D."/>
            <person name="Vear F."/>
            <person name="Vautrin S."/>
            <person name="Crespi M."/>
            <person name="Mangin B."/>
            <person name="Burke J.M."/>
            <person name="Salse J."/>
            <person name="Munos S."/>
            <person name="Vincourt P."/>
            <person name="Rieseberg L.H."/>
            <person name="Langlade N.B."/>
        </authorList>
    </citation>
    <scope>NUCLEOTIDE SEQUENCE [LARGE SCALE GENOMIC DNA]</scope>
    <source>
        <strain evidence="3">cv. SF193</strain>
    </source>
</reference>
<protein>
    <submittedName>
        <fullName evidence="2">Uncharacterized protein</fullName>
    </submittedName>
</protein>
<keyword evidence="1" id="KW-1133">Transmembrane helix</keyword>
<dbReference type="EMBL" id="CM007900">
    <property type="protein sequence ID" value="OTG08617.1"/>
    <property type="molecule type" value="Genomic_DNA"/>
</dbReference>
<organism evidence="2 3">
    <name type="scientific">Helianthus annuus</name>
    <name type="common">Common sunflower</name>
    <dbReference type="NCBI Taxonomy" id="4232"/>
    <lineage>
        <taxon>Eukaryota</taxon>
        <taxon>Viridiplantae</taxon>
        <taxon>Streptophyta</taxon>
        <taxon>Embryophyta</taxon>
        <taxon>Tracheophyta</taxon>
        <taxon>Spermatophyta</taxon>
        <taxon>Magnoliopsida</taxon>
        <taxon>eudicotyledons</taxon>
        <taxon>Gunneridae</taxon>
        <taxon>Pentapetalae</taxon>
        <taxon>asterids</taxon>
        <taxon>campanulids</taxon>
        <taxon>Asterales</taxon>
        <taxon>Asteraceae</taxon>
        <taxon>Asteroideae</taxon>
        <taxon>Heliantheae alliance</taxon>
        <taxon>Heliantheae</taxon>
        <taxon>Helianthus</taxon>
    </lineage>
</organism>
<dbReference type="InParanoid" id="A0A251TBT4"/>